<sequence>MERRVFFGNFFHSLSFQRSESVLNGFIAIEDGKIVAVGEKSSYETWNHPNKKDFEEVQLTETQFFLPGFVDTHIHAPQVPNIGLGLDKPLMEWLNEYTFPLESQYKDKNFAKHVFNKVVRRTLNSGTTTASYFGTIHKDACKVLADEALAMGQRAFIGKVSMNQYSPETYVETFEESIKDNIEVIEYILSLKSDLLSFIITPRFAITCSMDLLKQLAVIADKYKLPIQSHISENLDEIKFTMELFPGHDNYAQVYDVAGLLTNKCIMAHAVHLTDDEVKLFAERGTSVAH</sequence>
<protein>
    <submittedName>
        <fullName evidence="6">CLUMA_CG002528, isoform A</fullName>
    </submittedName>
</protein>
<comment type="cofactor">
    <cofactor evidence="1">
        <name>Zn(2+)</name>
        <dbReference type="ChEBI" id="CHEBI:29105"/>
    </cofactor>
</comment>
<keyword evidence="3" id="KW-0378">Hydrolase</keyword>
<dbReference type="InterPro" id="IPR051607">
    <property type="entry name" value="Metallo-dep_hydrolases"/>
</dbReference>
<dbReference type="GO" id="GO:0046098">
    <property type="term" value="P:guanine metabolic process"/>
    <property type="evidence" value="ECO:0007669"/>
    <property type="project" value="TreeGrafter"/>
</dbReference>
<evidence type="ECO:0000259" key="5">
    <source>
        <dbReference type="Pfam" id="PF01979"/>
    </source>
</evidence>
<evidence type="ECO:0000256" key="4">
    <source>
        <dbReference type="ARBA" id="ARBA00022833"/>
    </source>
</evidence>
<reference evidence="6 7" key="1">
    <citation type="submission" date="2015-04" db="EMBL/GenBank/DDBJ databases">
        <authorList>
            <person name="Syromyatnikov M.Y."/>
            <person name="Popov V.N."/>
        </authorList>
    </citation>
    <scope>NUCLEOTIDE SEQUENCE [LARGE SCALE GENOMIC DNA]</scope>
</reference>
<proteinExistence type="predicted"/>
<keyword evidence="2" id="KW-0479">Metal-binding</keyword>
<dbReference type="AlphaFoldDB" id="A0A1J1HLF9"/>
<organism evidence="6 7">
    <name type="scientific">Clunio marinus</name>
    <dbReference type="NCBI Taxonomy" id="568069"/>
    <lineage>
        <taxon>Eukaryota</taxon>
        <taxon>Metazoa</taxon>
        <taxon>Ecdysozoa</taxon>
        <taxon>Arthropoda</taxon>
        <taxon>Hexapoda</taxon>
        <taxon>Insecta</taxon>
        <taxon>Pterygota</taxon>
        <taxon>Neoptera</taxon>
        <taxon>Endopterygota</taxon>
        <taxon>Diptera</taxon>
        <taxon>Nematocera</taxon>
        <taxon>Chironomoidea</taxon>
        <taxon>Chironomidae</taxon>
        <taxon>Clunio</taxon>
    </lineage>
</organism>
<dbReference type="PANTHER" id="PTHR11271:SF6">
    <property type="entry name" value="GUANINE DEAMINASE"/>
    <property type="match status" value="1"/>
</dbReference>
<evidence type="ECO:0000256" key="3">
    <source>
        <dbReference type="ARBA" id="ARBA00022801"/>
    </source>
</evidence>
<dbReference type="SUPFAM" id="SSF51338">
    <property type="entry name" value="Composite domain of metallo-dependent hydrolases"/>
    <property type="match status" value="1"/>
</dbReference>
<dbReference type="InterPro" id="IPR006680">
    <property type="entry name" value="Amidohydro-rel"/>
</dbReference>
<dbReference type="EMBL" id="CVRI01000010">
    <property type="protein sequence ID" value="CRK88771.1"/>
    <property type="molecule type" value="Genomic_DNA"/>
</dbReference>
<name>A0A1J1HLF9_9DIPT</name>
<evidence type="ECO:0000313" key="6">
    <source>
        <dbReference type="EMBL" id="CRK88771.1"/>
    </source>
</evidence>
<feature type="domain" description="Amidohydrolase-related" evidence="5">
    <location>
        <begin position="66"/>
        <end position="289"/>
    </location>
</feature>
<evidence type="ECO:0000313" key="7">
    <source>
        <dbReference type="Proteomes" id="UP000183832"/>
    </source>
</evidence>
<dbReference type="GO" id="GO:0008270">
    <property type="term" value="F:zinc ion binding"/>
    <property type="evidence" value="ECO:0007669"/>
    <property type="project" value="TreeGrafter"/>
</dbReference>
<dbReference type="InterPro" id="IPR032466">
    <property type="entry name" value="Metal_Hydrolase"/>
</dbReference>
<dbReference type="GO" id="GO:0008892">
    <property type="term" value="F:guanine deaminase activity"/>
    <property type="evidence" value="ECO:0007669"/>
    <property type="project" value="TreeGrafter"/>
</dbReference>
<dbReference type="Pfam" id="PF01979">
    <property type="entry name" value="Amidohydro_1"/>
    <property type="match status" value="1"/>
</dbReference>
<keyword evidence="4" id="KW-0862">Zinc</keyword>
<accession>A0A1J1HLF9</accession>
<dbReference type="STRING" id="568069.A0A1J1HLF9"/>
<evidence type="ECO:0000256" key="2">
    <source>
        <dbReference type="ARBA" id="ARBA00022723"/>
    </source>
</evidence>
<dbReference type="Gene3D" id="3.20.20.140">
    <property type="entry name" value="Metal-dependent hydrolases"/>
    <property type="match status" value="1"/>
</dbReference>
<dbReference type="GO" id="GO:0005829">
    <property type="term" value="C:cytosol"/>
    <property type="evidence" value="ECO:0007669"/>
    <property type="project" value="TreeGrafter"/>
</dbReference>
<dbReference type="OrthoDB" id="194468at2759"/>
<dbReference type="Proteomes" id="UP000183832">
    <property type="component" value="Unassembled WGS sequence"/>
</dbReference>
<gene>
    <name evidence="6" type="ORF">CLUMA_CG002528</name>
</gene>
<dbReference type="InterPro" id="IPR011059">
    <property type="entry name" value="Metal-dep_hydrolase_composite"/>
</dbReference>
<keyword evidence="7" id="KW-1185">Reference proteome</keyword>
<dbReference type="PANTHER" id="PTHR11271">
    <property type="entry name" value="GUANINE DEAMINASE"/>
    <property type="match status" value="1"/>
</dbReference>
<evidence type="ECO:0000256" key="1">
    <source>
        <dbReference type="ARBA" id="ARBA00001947"/>
    </source>
</evidence>
<dbReference type="SUPFAM" id="SSF51556">
    <property type="entry name" value="Metallo-dependent hydrolases"/>
    <property type="match status" value="1"/>
</dbReference>